<dbReference type="GO" id="GO:0009450">
    <property type="term" value="P:gamma-aminobutyric acid catabolic process"/>
    <property type="evidence" value="ECO:0007669"/>
    <property type="project" value="TreeGrafter"/>
</dbReference>
<keyword evidence="7" id="KW-1185">Reference proteome</keyword>
<dbReference type="GO" id="GO:0030170">
    <property type="term" value="F:pyridoxal phosphate binding"/>
    <property type="evidence" value="ECO:0007669"/>
    <property type="project" value="TreeGrafter"/>
</dbReference>
<reference evidence="6 7" key="2">
    <citation type="submission" date="2018-11" db="EMBL/GenBank/DDBJ databases">
        <authorList>
            <consortium name="Pathogen Informatics"/>
        </authorList>
    </citation>
    <scope>NUCLEOTIDE SEQUENCE [LARGE SCALE GENOMIC DNA]</scope>
</reference>
<dbReference type="EMBL" id="UYSL01029196">
    <property type="protein sequence ID" value="VDL87837.1"/>
    <property type="molecule type" value="Genomic_DNA"/>
</dbReference>
<dbReference type="Gene3D" id="3.40.640.10">
    <property type="entry name" value="Type I PLP-dependent aspartate aminotransferase-like (Major domain)"/>
    <property type="match status" value="1"/>
</dbReference>
<evidence type="ECO:0000313" key="6">
    <source>
        <dbReference type="EMBL" id="VDL87837.1"/>
    </source>
</evidence>
<name>A0A0N4YZW4_NIPBR</name>
<dbReference type="GO" id="GO:0005739">
    <property type="term" value="C:mitochondrion"/>
    <property type="evidence" value="ECO:0007669"/>
    <property type="project" value="TreeGrafter"/>
</dbReference>
<dbReference type="GO" id="GO:0008483">
    <property type="term" value="F:transaminase activity"/>
    <property type="evidence" value="ECO:0007669"/>
    <property type="project" value="UniProtKB-KW"/>
</dbReference>
<dbReference type="Proteomes" id="UP000271162">
    <property type="component" value="Unassembled WGS sequence"/>
</dbReference>
<reference evidence="8" key="1">
    <citation type="submission" date="2017-02" db="UniProtKB">
        <authorList>
            <consortium name="WormBaseParasite"/>
        </authorList>
    </citation>
    <scope>IDENTIFICATION</scope>
</reference>
<evidence type="ECO:0000313" key="8">
    <source>
        <dbReference type="WBParaSite" id="NBR_0002278601-mRNA-1"/>
    </source>
</evidence>
<evidence type="ECO:0000256" key="1">
    <source>
        <dbReference type="ARBA" id="ARBA00001933"/>
    </source>
</evidence>
<evidence type="ECO:0000256" key="4">
    <source>
        <dbReference type="ARBA" id="ARBA00022679"/>
    </source>
</evidence>
<comment type="similarity">
    <text evidence="2">Belongs to the class-III pyridoxal-phosphate-dependent aminotransferase family.</text>
</comment>
<dbReference type="PANTHER" id="PTHR43206:SF1">
    <property type="entry name" value="4-AMINOBUTYRATE AMINOTRANSFERASE, MITOCHONDRIAL"/>
    <property type="match status" value="1"/>
</dbReference>
<dbReference type="InterPro" id="IPR015421">
    <property type="entry name" value="PyrdxlP-dep_Trfase_major"/>
</dbReference>
<accession>A0A0N4YZW4</accession>
<evidence type="ECO:0000256" key="5">
    <source>
        <dbReference type="SAM" id="MobiDB-lite"/>
    </source>
</evidence>
<comment type="cofactor">
    <cofactor evidence="1">
        <name>pyridoxal 5'-phosphate</name>
        <dbReference type="ChEBI" id="CHEBI:597326"/>
    </cofactor>
</comment>
<feature type="region of interest" description="Disordered" evidence="5">
    <location>
        <begin position="25"/>
        <end position="48"/>
    </location>
</feature>
<dbReference type="AlphaFoldDB" id="A0A0N4YZW4"/>
<sequence length="58" mass="6353">MLCGTSANENAIKTAFIWYMTKRRGGNPPDQKALESAMTQNQPGTPRLSVLGFEVSTH</sequence>
<dbReference type="PANTHER" id="PTHR43206">
    <property type="entry name" value="AMINOTRANSFERASE"/>
    <property type="match status" value="1"/>
</dbReference>
<evidence type="ECO:0000256" key="3">
    <source>
        <dbReference type="ARBA" id="ARBA00022576"/>
    </source>
</evidence>
<evidence type="ECO:0000256" key="2">
    <source>
        <dbReference type="ARBA" id="ARBA00008954"/>
    </source>
</evidence>
<organism evidence="8">
    <name type="scientific">Nippostrongylus brasiliensis</name>
    <name type="common">Rat hookworm</name>
    <dbReference type="NCBI Taxonomy" id="27835"/>
    <lineage>
        <taxon>Eukaryota</taxon>
        <taxon>Metazoa</taxon>
        <taxon>Ecdysozoa</taxon>
        <taxon>Nematoda</taxon>
        <taxon>Chromadorea</taxon>
        <taxon>Rhabditida</taxon>
        <taxon>Rhabditina</taxon>
        <taxon>Rhabditomorpha</taxon>
        <taxon>Strongyloidea</taxon>
        <taxon>Heligmosomidae</taxon>
        <taxon>Nippostrongylus</taxon>
    </lineage>
</organism>
<protein>
    <submittedName>
        <fullName evidence="8">Transposase</fullName>
    </submittedName>
</protein>
<keyword evidence="4" id="KW-0808">Transferase</keyword>
<proteinExistence type="inferred from homology"/>
<gene>
    <name evidence="6" type="ORF">NBR_LOCUS22787</name>
</gene>
<keyword evidence="3" id="KW-0032">Aminotransferase</keyword>
<dbReference type="WBParaSite" id="NBR_0002278601-mRNA-1">
    <property type="protein sequence ID" value="NBR_0002278601-mRNA-1"/>
    <property type="gene ID" value="NBR_0002278601"/>
</dbReference>
<dbReference type="OMA" id="ESCVHNT"/>
<dbReference type="STRING" id="27835.A0A0N4YZW4"/>
<evidence type="ECO:0000313" key="7">
    <source>
        <dbReference type="Proteomes" id="UP000271162"/>
    </source>
</evidence>